<protein>
    <submittedName>
        <fullName evidence="1">Uncharacterized protein</fullName>
    </submittedName>
</protein>
<gene>
    <name evidence="1" type="ORF">LCPAC304_00420</name>
</gene>
<proteinExistence type="predicted"/>
<dbReference type="EMBL" id="MK500565">
    <property type="protein sequence ID" value="QBK91716.1"/>
    <property type="molecule type" value="Genomic_DNA"/>
</dbReference>
<evidence type="ECO:0000313" key="1">
    <source>
        <dbReference type="EMBL" id="QBK91716.1"/>
    </source>
</evidence>
<organism evidence="1">
    <name type="scientific">Pithovirus LCPAC304</name>
    <dbReference type="NCBI Taxonomy" id="2506594"/>
    <lineage>
        <taxon>Viruses</taxon>
        <taxon>Pithoviruses</taxon>
    </lineage>
</organism>
<accession>A0A481Z7Y0</accession>
<name>A0A481Z7Y0_9VIRU</name>
<reference evidence="1" key="1">
    <citation type="journal article" date="2019" name="MBio">
        <title>Virus Genomes from Deep Sea Sediments Expand the Ocean Megavirome and Support Independent Origins of Viral Gigantism.</title>
        <authorList>
            <person name="Backstrom D."/>
            <person name="Yutin N."/>
            <person name="Jorgensen S.L."/>
            <person name="Dharamshi J."/>
            <person name="Homa F."/>
            <person name="Zaremba-Niedwiedzka K."/>
            <person name="Spang A."/>
            <person name="Wolf Y.I."/>
            <person name="Koonin E.V."/>
            <person name="Ettema T.J."/>
        </authorList>
    </citation>
    <scope>NUCLEOTIDE SEQUENCE</scope>
</reference>
<sequence>MSAAVHRANRIAKQNMWHRIQKEINEDGHLQTLFRQMNKRVIVIDRLNQIPQLQLSHFQNKVATNVERSDEYILSTSLHSIGCHRKACQGSIGIQKIRYSDPLEYRRLNINKKTIFVYLANQAPHASFIEVDRDRKHFRKKKKDMLYTVSDMLPNAKHIKITGNMTYSKEVDDMLTVALFLKLKQMGKETYIQSCDKYRWMGGSGMGGAGLSAKQKRQVKENQLMPYFLSKEMMSEPAMLLMGYECSYDCREDQRNPHDETCMLKTPFEKPDYQ</sequence>